<dbReference type="AlphaFoldDB" id="A0A1I0Y4G6"/>
<evidence type="ECO:0000313" key="2">
    <source>
        <dbReference type="EMBL" id="SFB08082.1"/>
    </source>
</evidence>
<feature type="domain" description="N-acetyltransferase" evidence="1">
    <location>
        <begin position="143"/>
        <end position="295"/>
    </location>
</feature>
<protein>
    <submittedName>
        <fullName evidence="2">Acetyltransferase (GNAT) domain-containing protein</fullName>
    </submittedName>
</protein>
<dbReference type="PROSITE" id="PS51186">
    <property type="entry name" value="GNAT"/>
    <property type="match status" value="1"/>
</dbReference>
<dbReference type="RefSeq" id="WP_090040608.1">
    <property type="nucleotide sequence ID" value="NZ_FOKI01000011.1"/>
</dbReference>
<gene>
    <name evidence="2" type="ORF">SAMN04488528_101126</name>
</gene>
<dbReference type="EMBL" id="FOKI01000011">
    <property type="protein sequence ID" value="SFB08082.1"/>
    <property type="molecule type" value="Genomic_DNA"/>
</dbReference>
<name>A0A1I0Y4G6_9CLOT</name>
<reference evidence="2 3" key="1">
    <citation type="submission" date="2016-10" db="EMBL/GenBank/DDBJ databases">
        <authorList>
            <person name="de Groot N.N."/>
        </authorList>
    </citation>
    <scope>NUCLEOTIDE SEQUENCE [LARGE SCALE GENOMIC DNA]</scope>
    <source>
        <strain evidence="2 3">DSM 12271</strain>
    </source>
</reference>
<sequence length="295" mass="34400">MCNLEEYTVCEADSEEWGRYHAIYRLSNFNEWMPLSFQGEIDRYKKVDFCYWVIKDNKRIGGAFIKPNMLKCVFVIPPFNNKRILIEKLSLYVDSISDRNEDIEVSDADLKSIKDYESFGYKLKIINKLMVCATNTFDVDWEEEYKVINPKIEHSEDMAQLYYETYSKSNFSYISSQSYDFQVSSVNVYFDHIRCMNVPNDWSTLIYHTPTKKLIAACIVGLVNGLPYILDFVVHPKFQRKGLATKMMKRILNLAAGNYPAIRLNVTVGNDAEIFYNELGFISLAENIQMKKLPL</sequence>
<dbReference type="STRING" id="84698.SAMN04488528_101126"/>
<keyword evidence="2" id="KW-0808">Transferase</keyword>
<dbReference type="InterPro" id="IPR000182">
    <property type="entry name" value="GNAT_dom"/>
</dbReference>
<dbReference type="GO" id="GO:0016747">
    <property type="term" value="F:acyltransferase activity, transferring groups other than amino-acyl groups"/>
    <property type="evidence" value="ECO:0007669"/>
    <property type="project" value="InterPro"/>
</dbReference>
<dbReference type="SUPFAM" id="SSF55729">
    <property type="entry name" value="Acyl-CoA N-acyltransferases (Nat)"/>
    <property type="match status" value="1"/>
</dbReference>
<accession>A0A1I0Y4G6</accession>
<keyword evidence="3" id="KW-1185">Reference proteome</keyword>
<dbReference type="Gene3D" id="3.40.630.30">
    <property type="match status" value="1"/>
</dbReference>
<evidence type="ECO:0000313" key="3">
    <source>
        <dbReference type="Proteomes" id="UP000198619"/>
    </source>
</evidence>
<evidence type="ECO:0000259" key="1">
    <source>
        <dbReference type="PROSITE" id="PS51186"/>
    </source>
</evidence>
<dbReference type="Pfam" id="PF13673">
    <property type="entry name" value="Acetyltransf_10"/>
    <property type="match status" value="1"/>
</dbReference>
<proteinExistence type="predicted"/>
<dbReference type="Proteomes" id="UP000198619">
    <property type="component" value="Unassembled WGS sequence"/>
</dbReference>
<dbReference type="InterPro" id="IPR016181">
    <property type="entry name" value="Acyl_CoA_acyltransferase"/>
</dbReference>
<dbReference type="OrthoDB" id="2858212at2"/>
<organism evidence="2 3">
    <name type="scientific">Clostridium frigidicarnis</name>
    <dbReference type="NCBI Taxonomy" id="84698"/>
    <lineage>
        <taxon>Bacteria</taxon>
        <taxon>Bacillati</taxon>
        <taxon>Bacillota</taxon>
        <taxon>Clostridia</taxon>
        <taxon>Eubacteriales</taxon>
        <taxon>Clostridiaceae</taxon>
        <taxon>Clostridium</taxon>
    </lineage>
</organism>
<dbReference type="CDD" id="cd04301">
    <property type="entry name" value="NAT_SF"/>
    <property type="match status" value="1"/>
</dbReference>